<name>F8NLF5_SERL9</name>
<evidence type="ECO:0000313" key="2">
    <source>
        <dbReference type="EMBL" id="EGO28572.1"/>
    </source>
</evidence>
<dbReference type="Gene3D" id="3.80.10.10">
    <property type="entry name" value="Ribonuclease Inhibitor"/>
    <property type="match status" value="1"/>
</dbReference>
<sequence>MHVESNGHHDLHMSLRRPVFKSYINALPTELLIWIFTYASCVSNGIEFNLALVCRRWRHTLLHLPSIWTRLCISQGTSIDKARLYIQRSNDGPLYLDADLTYSTYDDDYYVKGRGFLQRRIKSSERQDVVELLFSCMDRWKCLDLTVLGDHNDYQVRAQGVAGRTLRKFVDIYVPLLENFGVNAFSQSCMTVIDFRPPIHFFQRGAPMLTHLRLCQVGPDICSVPSATSTLTSLSVETYHHDHQLTAYELFAYLRKLPALTHLHLKEDFYCKWYRIKNIVPLPNLVSLCLELGPECCVAMICEIFVFFVAPHLEHFSLTPAPAVELSLETPYDIIGEEEIERLPNFLVKFVSNPPFPLLESLVLHFPAIPDKVINFFRVFPTVCNVSLAEMNSKEMIKEMLKGHACEDPPSNAPLLWPNLQTLILQDWNVSDEFELLLELLHVRERAGSPIKQLKLRSTKANTFTPISPLQRSKLDELVSVELDIDPPFVKCSDSLDSLMTKRVTPIW</sequence>
<feature type="domain" description="F-box" evidence="1">
    <location>
        <begin position="21"/>
        <end position="71"/>
    </location>
</feature>
<dbReference type="InterPro" id="IPR032675">
    <property type="entry name" value="LRR_dom_sf"/>
</dbReference>
<reference evidence="2" key="1">
    <citation type="submission" date="2011-04" db="EMBL/GenBank/DDBJ databases">
        <title>Evolution of plant cell wall degrading machinery underlies the functional diversity of forest fungi.</title>
        <authorList>
            <consortium name="US DOE Joint Genome Institute (JGI-PGF)"/>
            <person name="Eastwood D.C."/>
            <person name="Floudas D."/>
            <person name="Binder M."/>
            <person name="Majcherczyk A."/>
            <person name="Schneider P."/>
            <person name="Aerts A."/>
            <person name="Asiegbu F.O."/>
            <person name="Baker S.E."/>
            <person name="Barry K."/>
            <person name="Bendiksby M."/>
            <person name="Blumentritt M."/>
            <person name="Coutinho P.M."/>
            <person name="Cullen D."/>
            <person name="Cullen D."/>
            <person name="Gathman A."/>
            <person name="Goodell B."/>
            <person name="Henrissat B."/>
            <person name="Ihrmark K."/>
            <person name="Kauserud H."/>
            <person name="Kohler A."/>
            <person name="LaButti K."/>
            <person name="Lapidus A."/>
            <person name="Lavin J.L."/>
            <person name="Lee Y.-H."/>
            <person name="Lindquist E."/>
            <person name="Lilly W."/>
            <person name="Lucas S."/>
            <person name="Morin E."/>
            <person name="Murat C."/>
            <person name="Oguiza J.A."/>
            <person name="Park J."/>
            <person name="Pisabarro A.G."/>
            <person name="Riley R."/>
            <person name="Rosling A."/>
            <person name="Salamov A."/>
            <person name="Schmidt O."/>
            <person name="Schmutz J."/>
            <person name="Skrede I."/>
            <person name="Stenlid J."/>
            <person name="Wiebenga A."/>
            <person name="Xie X."/>
            <person name="Kues U."/>
            <person name="Hibbett D.S."/>
            <person name="Hoffmeister D."/>
            <person name="Hogberg N."/>
            <person name="Martin F."/>
            <person name="Grigoriev I.V."/>
            <person name="Watkinson S.C."/>
        </authorList>
    </citation>
    <scope>NUCLEOTIDE SEQUENCE</scope>
    <source>
        <strain evidence="2">S7.9</strain>
    </source>
</reference>
<dbReference type="Pfam" id="PF12937">
    <property type="entry name" value="F-box-like"/>
    <property type="match status" value="1"/>
</dbReference>
<evidence type="ECO:0000259" key="1">
    <source>
        <dbReference type="PROSITE" id="PS50181"/>
    </source>
</evidence>
<protein>
    <recommendedName>
        <fullName evidence="1">F-box domain-containing protein</fullName>
    </recommendedName>
</protein>
<proteinExistence type="predicted"/>
<organism>
    <name type="scientific">Serpula lacrymans var. lacrymans (strain S7.9)</name>
    <name type="common">Dry rot fungus</name>
    <dbReference type="NCBI Taxonomy" id="578457"/>
    <lineage>
        <taxon>Eukaryota</taxon>
        <taxon>Fungi</taxon>
        <taxon>Dikarya</taxon>
        <taxon>Basidiomycota</taxon>
        <taxon>Agaricomycotina</taxon>
        <taxon>Agaricomycetes</taxon>
        <taxon>Agaricomycetidae</taxon>
        <taxon>Boletales</taxon>
        <taxon>Coniophorineae</taxon>
        <taxon>Serpulaceae</taxon>
        <taxon>Serpula</taxon>
    </lineage>
</organism>
<dbReference type="EMBL" id="GL945430">
    <property type="protein sequence ID" value="EGO28572.1"/>
    <property type="molecule type" value="Genomic_DNA"/>
</dbReference>
<dbReference type="SUPFAM" id="SSF81383">
    <property type="entry name" value="F-box domain"/>
    <property type="match status" value="1"/>
</dbReference>
<accession>F8NLF5</accession>
<dbReference type="HOGENOM" id="CLU_507267_0_0_1"/>
<dbReference type="Proteomes" id="UP000008064">
    <property type="component" value="Unassembled WGS sequence"/>
</dbReference>
<dbReference type="Gene3D" id="1.20.1280.50">
    <property type="match status" value="1"/>
</dbReference>
<dbReference type="InterPro" id="IPR036047">
    <property type="entry name" value="F-box-like_dom_sf"/>
</dbReference>
<dbReference type="KEGG" id="sla:SERLADRAFT_459158"/>
<dbReference type="SUPFAM" id="SSF52047">
    <property type="entry name" value="RNI-like"/>
    <property type="match status" value="1"/>
</dbReference>
<gene>
    <name evidence="2" type="ORF">SERLADRAFT_459158</name>
</gene>
<dbReference type="PROSITE" id="PS50181">
    <property type="entry name" value="FBOX"/>
    <property type="match status" value="1"/>
</dbReference>
<dbReference type="RefSeq" id="XP_007314771.1">
    <property type="nucleotide sequence ID" value="XM_007314709.1"/>
</dbReference>
<dbReference type="OrthoDB" id="3181259at2759"/>
<dbReference type="AlphaFoldDB" id="F8NLF5"/>
<dbReference type="InterPro" id="IPR001810">
    <property type="entry name" value="F-box_dom"/>
</dbReference>
<dbReference type="GeneID" id="18817841"/>